<evidence type="ECO:0000256" key="11">
    <source>
        <dbReference type="PIRSR" id="PIRSR000105-2"/>
    </source>
</evidence>
<keyword evidence="5" id="KW-0597">Phosphoprotein</keyword>
<protein>
    <recommendedName>
        <fullName evidence="9">L-gulonate 3-dehydrogenase</fullName>
        <ecNumber evidence="8">1.1.1.45</ecNumber>
    </recommendedName>
    <alternativeName>
        <fullName evidence="9">L-gulonate 3-dehydrogenase</fullName>
    </alternativeName>
</protein>
<dbReference type="SUPFAM" id="SSF51735">
    <property type="entry name" value="NAD(P)-binding Rossmann-fold domains"/>
    <property type="match status" value="1"/>
</dbReference>
<sequence>MQPDSVKNIGIIGAGLMGHGIAQIFAHEGYRVSVYDANDDALKTLRQRIKKNLEIFMLLGITDNSRANQCLENIRVCSSISEAAGSADVIIEAINENKGLKKELFRELEHIIGSETVVCTNTSAISITELSESLSYRERFVGTHFWNPPHILPCVEIVKGLYTSEEVFEGVCRLMKRVKKEPVRVLRDVPGFLGNRLQHAMWREAISLVEKGVASAEDVDKVVKFGFGLRLCFIGPFETADLAGLDLTYEVQKYLFPYLDNSPVPSPKLENLVESGFTGVKAGRGFYSWTKDKVQQLIAKRDAILLKVLRLMNGD</sequence>
<accession>A0A1I4W4N9</accession>
<dbReference type="GO" id="GO:0006631">
    <property type="term" value="P:fatty acid metabolic process"/>
    <property type="evidence" value="ECO:0007669"/>
    <property type="project" value="InterPro"/>
</dbReference>
<dbReference type="PANTHER" id="PTHR48075">
    <property type="entry name" value="3-HYDROXYACYL-COA DEHYDROGENASE FAMILY PROTEIN"/>
    <property type="match status" value="1"/>
</dbReference>
<dbReference type="Gene3D" id="1.10.1040.10">
    <property type="entry name" value="N-(1-d-carboxylethyl)-l-norvaline Dehydrogenase, domain 2"/>
    <property type="match status" value="1"/>
</dbReference>
<feature type="binding site" evidence="11">
    <location>
        <position position="147"/>
    </location>
    <ligand>
        <name>NAD(+)</name>
        <dbReference type="ChEBI" id="CHEBI:57540"/>
    </ligand>
</feature>
<dbReference type="InterPro" id="IPR006176">
    <property type="entry name" value="3-OHacyl-CoA_DH_NAD-bd"/>
</dbReference>
<dbReference type="Pfam" id="PF02737">
    <property type="entry name" value="3HCDH_N"/>
    <property type="match status" value="1"/>
</dbReference>
<evidence type="ECO:0000256" key="7">
    <source>
        <dbReference type="ARBA" id="ARBA00023027"/>
    </source>
</evidence>
<dbReference type="AlphaFoldDB" id="A0A1I4W4N9"/>
<feature type="binding site" evidence="11">
    <location>
        <begin position="13"/>
        <end position="18"/>
    </location>
    <ligand>
        <name>NAD(+)</name>
        <dbReference type="ChEBI" id="CHEBI:57540"/>
    </ligand>
</feature>
<dbReference type="InterPro" id="IPR013328">
    <property type="entry name" value="6PGD_dom2"/>
</dbReference>
<feature type="domain" description="3-hydroxyacyl-CoA dehydrogenase NAD binding" evidence="13">
    <location>
        <begin position="8"/>
        <end position="188"/>
    </location>
</feature>
<dbReference type="EMBL" id="FOUU01000013">
    <property type="protein sequence ID" value="SFN08009.1"/>
    <property type="molecule type" value="Genomic_DNA"/>
</dbReference>
<name>A0A1I4W4N9_9BACT</name>
<comment type="subunit">
    <text evidence="3">Homodimer.</text>
</comment>
<keyword evidence="7 11" id="KW-0520">NAD</keyword>
<evidence type="ECO:0000256" key="9">
    <source>
        <dbReference type="ARBA" id="ARBA00042709"/>
    </source>
</evidence>
<comment type="similarity">
    <text evidence="2">Belongs to the 3-hydroxyacyl-CoA dehydrogenase family.</text>
</comment>
<dbReference type="Gene3D" id="3.40.50.720">
    <property type="entry name" value="NAD(P)-binding Rossmann-like Domain"/>
    <property type="match status" value="1"/>
</dbReference>
<dbReference type="InterPro" id="IPR022694">
    <property type="entry name" value="3-OHacyl-CoA_DH"/>
</dbReference>
<dbReference type="STRING" id="39841.SAMN05660836_02594"/>
<evidence type="ECO:0000256" key="5">
    <source>
        <dbReference type="ARBA" id="ARBA00022553"/>
    </source>
</evidence>
<feature type="binding site" evidence="11">
    <location>
        <position position="123"/>
    </location>
    <ligand>
        <name>NAD(+)</name>
        <dbReference type="ChEBI" id="CHEBI:57540"/>
    </ligand>
</feature>
<dbReference type="EC" id="1.1.1.45" evidence="8"/>
<reference evidence="14 15" key="1">
    <citation type="submission" date="2016-10" db="EMBL/GenBank/DDBJ databases">
        <authorList>
            <person name="de Groot N.N."/>
        </authorList>
    </citation>
    <scope>NUCLEOTIDE SEQUENCE [LARGE SCALE GENOMIC DNA]</scope>
    <source>
        <strain evidence="14 15">DSM 9990</strain>
    </source>
</reference>
<keyword evidence="6" id="KW-0560">Oxidoreductase</keyword>
<dbReference type="GO" id="GO:0050104">
    <property type="term" value="F:L-gulonate 3-dehydrogenase activity"/>
    <property type="evidence" value="ECO:0007669"/>
    <property type="project" value="UniProtKB-EC"/>
</dbReference>
<dbReference type="SUPFAM" id="SSF48179">
    <property type="entry name" value="6-phosphogluconate dehydrogenase C-terminal domain-like"/>
    <property type="match status" value="1"/>
</dbReference>
<gene>
    <name evidence="14" type="ORF">SAMN05660836_02594</name>
</gene>
<evidence type="ECO:0000313" key="14">
    <source>
        <dbReference type="EMBL" id="SFN08009.1"/>
    </source>
</evidence>
<dbReference type="InterPro" id="IPR006108">
    <property type="entry name" value="3HC_DH_C"/>
</dbReference>
<feature type="site" description="Important for catalytic activity" evidence="10">
    <location>
        <position position="144"/>
    </location>
</feature>
<dbReference type="InterPro" id="IPR008927">
    <property type="entry name" value="6-PGluconate_DH-like_C_sf"/>
</dbReference>
<evidence type="ECO:0000259" key="13">
    <source>
        <dbReference type="Pfam" id="PF02737"/>
    </source>
</evidence>
<evidence type="ECO:0000256" key="1">
    <source>
        <dbReference type="ARBA" id="ARBA00004496"/>
    </source>
</evidence>
<feature type="binding site" evidence="11">
    <location>
        <position position="281"/>
    </location>
    <ligand>
        <name>NAD(+)</name>
        <dbReference type="ChEBI" id="CHEBI:57540"/>
    </ligand>
</feature>
<organism evidence="14 15">
    <name type="scientific">Thermodesulforhabdus norvegica</name>
    <dbReference type="NCBI Taxonomy" id="39841"/>
    <lineage>
        <taxon>Bacteria</taxon>
        <taxon>Pseudomonadati</taxon>
        <taxon>Thermodesulfobacteriota</taxon>
        <taxon>Syntrophobacteria</taxon>
        <taxon>Syntrophobacterales</taxon>
        <taxon>Thermodesulforhabdaceae</taxon>
        <taxon>Thermodesulforhabdus</taxon>
    </lineage>
</organism>
<evidence type="ECO:0000256" key="2">
    <source>
        <dbReference type="ARBA" id="ARBA00009463"/>
    </source>
</evidence>
<feature type="binding site" evidence="11">
    <location>
        <position position="96"/>
    </location>
    <ligand>
        <name>NAD(+)</name>
        <dbReference type="ChEBI" id="CHEBI:57540"/>
    </ligand>
</feature>
<dbReference type="Proteomes" id="UP000199611">
    <property type="component" value="Unassembled WGS sequence"/>
</dbReference>
<feature type="binding site" evidence="11">
    <location>
        <position position="36"/>
    </location>
    <ligand>
        <name>NAD(+)</name>
        <dbReference type="ChEBI" id="CHEBI:57540"/>
    </ligand>
</feature>
<keyword evidence="4" id="KW-0963">Cytoplasm</keyword>
<keyword evidence="15" id="KW-1185">Reference proteome</keyword>
<dbReference type="GO" id="GO:0005737">
    <property type="term" value="C:cytoplasm"/>
    <property type="evidence" value="ECO:0007669"/>
    <property type="project" value="UniProtKB-SubCell"/>
</dbReference>
<comment type="subcellular location">
    <subcellularLocation>
        <location evidence="1">Cytoplasm</location>
    </subcellularLocation>
</comment>
<evidence type="ECO:0000313" key="15">
    <source>
        <dbReference type="Proteomes" id="UP000199611"/>
    </source>
</evidence>
<dbReference type="GO" id="GO:0070403">
    <property type="term" value="F:NAD+ binding"/>
    <property type="evidence" value="ECO:0007669"/>
    <property type="project" value="InterPro"/>
</dbReference>
<dbReference type="PANTHER" id="PTHR48075:SF1">
    <property type="entry name" value="LAMBDA-CRYSTALLIN HOMOLOG"/>
    <property type="match status" value="1"/>
</dbReference>
<evidence type="ECO:0000256" key="3">
    <source>
        <dbReference type="ARBA" id="ARBA00011738"/>
    </source>
</evidence>
<dbReference type="Pfam" id="PF00725">
    <property type="entry name" value="3HCDH"/>
    <property type="match status" value="1"/>
</dbReference>
<proteinExistence type="inferred from homology"/>
<evidence type="ECO:0000256" key="6">
    <source>
        <dbReference type="ARBA" id="ARBA00023002"/>
    </source>
</evidence>
<feature type="domain" description="3-hydroxyacyl-CoA dehydrogenase C-terminal" evidence="12">
    <location>
        <begin position="191"/>
        <end position="289"/>
    </location>
</feature>
<evidence type="ECO:0000256" key="4">
    <source>
        <dbReference type="ARBA" id="ARBA00022490"/>
    </source>
</evidence>
<dbReference type="RefSeq" id="WP_218148902.1">
    <property type="nucleotide sequence ID" value="NZ_FOUU01000013.1"/>
</dbReference>
<evidence type="ECO:0000259" key="12">
    <source>
        <dbReference type="Pfam" id="PF00725"/>
    </source>
</evidence>
<dbReference type="PIRSF" id="PIRSF000105">
    <property type="entry name" value="HCDH"/>
    <property type="match status" value="1"/>
</dbReference>
<evidence type="ECO:0000256" key="10">
    <source>
        <dbReference type="PIRSR" id="PIRSR000105-1"/>
    </source>
</evidence>
<feature type="binding site" evidence="11">
    <location>
        <position position="101"/>
    </location>
    <ligand>
        <name>NAD(+)</name>
        <dbReference type="ChEBI" id="CHEBI:57540"/>
    </ligand>
</feature>
<evidence type="ECO:0000256" key="8">
    <source>
        <dbReference type="ARBA" id="ARBA00038962"/>
    </source>
</evidence>
<dbReference type="InterPro" id="IPR036291">
    <property type="entry name" value="NAD(P)-bd_dom_sf"/>
</dbReference>